<feature type="binding site" evidence="7">
    <location>
        <position position="373"/>
    </location>
    <ligand>
        <name>[4Fe-4S] cluster</name>
        <dbReference type="ChEBI" id="CHEBI:49883"/>
    </ligand>
</feature>
<protein>
    <recommendedName>
        <fullName evidence="7">4-hydroxy-3-methylbut-2-en-1-yl diphosphate synthase (flavodoxin)</fullName>
        <ecNumber evidence="7">1.17.7.3</ecNumber>
    </recommendedName>
    <alternativeName>
        <fullName evidence="7">1-hydroxy-2-methyl-2-(E)-butenyl 4-diphosphate synthase</fullName>
    </alternativeName>
</protein>
<evidence type="ECO:0000259" key="8">
    <source>
        <dbReference type="Pfam" id="PF04551"/>
    </source>
</evidence>
<keyword evidence="3 7" id="KW-0560">Oxidoreductase</keyword>
<dbReference type="OrthoDB" id="9803214at2"/>
<dbReference type="InterPro" id="IPR004588">
    <property type="entry name" value="IspG_bac-typ"/>
</dbReference>
<dbReference type="EMBL" id="CAFB01000045">
    <property type="protein sequence ID" value="CCD29691.1"/>
    <property type="molecule type" value="Genomic_DNA"/>
</dbReference>
<keyword evidence="6 7" id="KW-0414">Isoprene biosynthesis</keyword>
<dbReference type="SUPFAM" id="SSF56014">
    <property type="entry name" value="Nitrite and sulphite reductase 4Fe-4S domain-like"/>
    <property type="match status" value="1"/>
</dbReference>
<feature type="domain" description="IspG TIM-barrel" evidence="8">
    <location>
        <begin position="39"/>
        <end position="301"/>
    </location>
</feature>
<dbReference type="NCBIfam" id="NF001540">
    <property type="entry name" value="PRK00366.1"/>
    <property type="match status" value="1"/>
</dbReference>
<feature type="binding site" evidence="7">
    <location>
        <position position="366"/>
    </location>
    <ligand>
        <name>[4Fe-4S] cluster</name>
        <dbReference type="ChEBI" id="CHEBI:49883"/>
    </ligand>
</feature>
<feature type="binding site" evidence="7">
    <location>
        <position position="320"/>
    </location>
    <ligand>
        <name>[4Fe-4S] cluster</name>
        <dbReference type="ChEBI" id="CHEBI:49883"/>
    </ligand>
</feature>
<dbReference type="Gene3D" id="3.30.413.10">
    <property type="entry name" value="Sulfite Reductase Hemoprotein, domain 1"/>
    <property type="match status" value="1"/>
</dbReference>
<feature type="domain" description="IspG C-terminal" evidence="9">
    <location>
        <begin position="317"/>
        <end position="418"/>
    </location>
</feature>
<comment type="function">
    <text evidence="7">Converts 2C-methyl-D-erythritol 2,4-cyclodiphosphate (ME-2,4cPP) into 1-hydroxy-2-methyl-2-(E)-butenyl 4-diphosphate.</text>
</comment>
<dbReference type="InterPro" id="IPR058579">
    <property type="entry name" value="IspG_C"/>
</dbReference>
<dbReference type="GO" id="GO:0005506">
    <property type="term" value="F:iron ion binding"/>
    <property type="evidence" value="ECO:0007669"/>
    <property type="project" value="InterPro"/>
</dbReference>
<dbReference type="GO" id="GO:0046429">
    <property type="term" value="F:4-hydroxy-3-methylbut-2-en-1-yl diphosphate synthase activity (ferredoxin)"/>
    <property type="evidence" value="ECO:0007669"/>
    <property type="project" value="UniProtKB-UniRule"/>
</dbReference>
<evidence type="ECO:0000256" key="4">
    <source>
        <dbReference type="ARBA" id="ARBA00023004"/>
    </source>
</evidence>
<dbReference type="AlphaFoldDB" id="G2JA90"/>
<dbReference type="Pfam" id="PF26540">
    <property type="entry name" value="GcpE_C"/>
    <property type="match status" value="1"/>
</dbReference>
<dbReference type="Pfam" id="PF04551">
    <property type="entry name" value="GcpE"/>
    <property type="match status" value="1"/>
</dbReference>
<dbReference type="PIRSF" id="PIRSF004640">
    <property type="entry name" value="IspG"/>
    <property type="match status" value="1"/>
</dbReference>
<comment type="similarity">
    <text evidence="7">Belongs to the IspG family.</text>
</comment>
<comment type="pathway">
    <text evidence="7">Isoprenoid biosynthesis; isopentenyl diphosphate biosynthesis via DXP pathway; isopentenyl diphosphate from 1-deoxy-D-xylulose 5-phosphate: step 5/6.</text>
</comment>
<organism evidence="10 11">
    <name type="scientific">Candidatus Glomeribacter gigasporarum BEG34</name>
    <dbReference type="NCBI Taxonomy" id="1070319"/>
    <lineage>
        <taxon>Bacteria</taxon>
        <taxon>Pseudomonadati</taxon>
        <taxon>Pseudomonadota</taxon>
        <taxon>Betaproteobacteria</taxon>
        <taxon>Burkholderiales</taxon>
        <taxon>Burkholderiaceae</taxon>
        <taxon>Candidatus Glomeribacter</taxon>
    </lineage>
</organism>
<comment type="catalytic activity">
    <reaction evidence="7">
        <text>(2E)-4-hydroxy-3-methylbut-2-enyl diphosphate + oxidized [flavodoxin] + H2O + 2 H(+) = 2-C-methyl-D-erythritol 2,4-cyclic diphosphate + reduced [flavodoxin]</text>
        <dbReference type="Rhea" id="RHEA:43604"/>
        <dbReference type="Rhea" id="RHEA-COMP:10622"/>
        <dbReference type="Rhea" id="RHEA-COMP:10623"/>
        <dbReference type="ChEBI" id="CHEBI:15377"/>
        <dbReference type="ChEBI" id="CHEBI:15378"/>
        <dbReference type="ChEBI" id="CHEBI:57618"/>
        <dbReference type="ChEBI" id="CHEBI:58210"/>
        <dbReference type="ChEBI" id="CHEBI:58483"/>
        <dbReference type="ChEBI" id="CHEBI:128753"/>
        <dbReference type="EC" id="1.17.7.3"/>
    </reaction>
</comment>
<dbReference type="InterPro" id="IPR045854">
    <property type="entry name" value="NO2/SO3_Rdtase_4Fe4S_sf"/>
</dbReference>
<keyword evidence="5 7" id="KW-0411">Iron-sulfur</keyword>
<evidence type="ECO:0000256" key="1">
    <source>
        <dbReference type="ARBA" id="ARBA00022485"/>
    </source>
</evidence>
<dbReference type="GO" id="GO:0051539">
    <property type="term" value="F:4 iron, 4 sulfur cluster binding"/>
    <property type="evidence" value="ECO:0007669"/>
    <property type="project" value="UniProtKB-UniRule"/>
</dbReference>
<dbReference type="EC" id="1.17.7.3" evidence="7"/>
<dbReference type="Gene3D" id="3.20.20.20">
    <property type="entry name" value="Dihydropteroate synthase-like"/>
    <property type="match status" value="1"/>
</dbReference>
<dbReference type="GO" id="GO:0019288">
    <property type="term" value="P:isopentenyl diphosphate biosynthetic process, methylerythritol 4-phosphate pathway"/>
    <property type="evidence" value="ECO:0007669"/>
    <property type="project" value="UniProtKB-UniRule"/>
</dbReference>
<evidence type="ECO:0000256" key="7">
    <source>
        <dbReference type="HAMAP-Rule" id="MF_00159"/>
    </source>
</evidence>
<reference evidence="10 11" key="1">
    <citation type="submission" date="2011-08" db="EMBL/GenBank/DDBJ databases">
        <title>The genome of the obligate endobacterium of an arbuscular mycorrhizal fungus reveals an interphylum network of nutritional interactions.</title>
        <authorList>
            <person name="Ghignone S."/>
            <person name="Salvioli A."/>
            <person name="Anca I."/>
            <person name="Lumini E."/>
            <person name="Ortu G."/>
            <person name="Petiti L."/>
            <person name="Cruveiller S."/>
            <person name="Bianciotto V."/>
            <person name="Piffanelli P."/>
            <person name="Lanfranco L."/>
            <person name="Bonfante P."/>
        </authorList>
    </citation>
    <scope>NUCLEOTIDE SEQUENCE [LARGE SCALE GENOMIC DNA]</scope>
    <source>
        <strain evidence="10 11">BEG34</strain>
    </source>
</reference>
<dbReference type="GO" id="GO:0016114">
    <property type="term" value="P:terpenoid biosynthetic process"/>
    <property type="evidence" value="ECO:0007669"/>
    <property type="project" value="InterPro"/>
</dbReference>
<dbReference type="STRING" id="1070319.CAGGBEG34_280034"/>
<evidence type="ECO:0000256" key="3">
    <source>
        <dbReference type="ARBA" id="ARBA00023002"/>
    </source>
</evidence>
<dbReference type="RefSeq" id="WP_006682841.1">
    <property type="nucleotide sequence ID" value="NZ_CAFB01000045.1"/>
</dbReference>
<dbReference type="UniPathway" id="UPA00056">
    <property type="reaction ID" value="UER00096"/>
</dbReference>
<dbReference type="GO" id="GO:0141197">
    <property type="term" value="F:4-hydroxy-3-methylbut-2-enyl-diphosphate synthase activity (flavodoxin)"/>
    <property type="evidence" value="ECO:0007669"/>
    <property type="project" value="UniProtKB-EC"/>
</dbReference>
<evidence type="ECO:0000313" key="10">
    <source>
        <dbReference type="EMBL" id="CCD29691.1"/>
    </source>
</evidence>
<evidence type="ECO:0000259" key="9">
    <source>
        <dbReference type="Pfam" id="PF26540"/>
    </source>
</evidence>
<evidence type="ECO:0000256" key="2">
    <source>
        <dbReference type="ARBA" id="ARBA00022723"/>
    </source>
</evidence>
<dbReference type="InterPro" id="IPR016425">
    <property type="entry name" value="IspG_bac"/>
</dbReference>
<dbReference type="FunFam" id="3.30.413.10:FF:000012">
    <property type="entry name" value="4-hydroxy-3-methylbut-2-en-1-yl diphosphate synthase (flavodoxin)"/>
    <property type="match status" value="1"/>
</dbReference>
<dbReference type="NCBIfam" id="TIGR00612">
    <property type="entry name" value="ispG_gcpE"/>
    <property type="match status" value="1"/>
</dbReference>
<dbReference type="InterPro" id="IPR011005">
    <property type="entry name" value="Dihydropteroate_synth-like_sf"/>
</dbReference>
<feature type="binding site" evidence="7">
    <location>
        <position position="323"/>
    </location>
    <ligand>
        <name>[4Fe-4S] cluster</name>
        <dbReference type="ChEBI" id="CHEBI:49883"/>
    </ligand>
</feature>
<accession>G2JA90</accession>
<dbReference type="HAMAP" id="MF_00159">
    <property type="entry name" value="IspG"/>
    <property type="match status" value="1"/>
</dbReference>
<dbReference type="PANTHER" id="PTHR30454:SF0">
    <property type="entry name" value="4-HYDROXY-3-METHYLBUT-2-EN-1-YL DIPHOSPHATE SYNTHASE (FERREDOXIN), CHLOROPLASTIC"/>
    <property type="match status" value="1"/>
</dbReference>
<dbReference type="InterPro" id="IPR058578">
    <property type="entry name" value="IspG_TIM"/>
</dbReference>
<evidence type="ECO:0000256" key="6">
    <source>
        <dbReference type="ARBA" id="ARBA00023229"/>
    </source>
</evidence>
<sequence>MSLAQQTALYTDNALPVSGGPARRRVCRPVEVRWGERCVVIGGAASICVQSMTNTDTVDAIATAIQVKELAQAGSELVRITVNTPQAAQAVPGIREQLDRMGIDAPLIGDFHYNGHLLLKDYPGCAQALSKYRINPGNVGQGAKRDTQFAQMIECACRHEKPVRIGVNWGSLDQDLLAQMMDDNARRAQPWDAQSVLYEALIESAIGSAERAVELGLAPEKIILSCKVSGVQDLIVVYRELAARCDYALHLGLTEAGLGSKGIVASTAALAVLLQQGIGDTIRISLTPEPDAPRTTEVVVAQEILQTMGLRAFTPMVTACPGCGRTTSTYFQALAAHIQDYLRARMPVWHDRYPGVADMKVAVMGCIVNGPGESKHADIGISLPGSGEHPAAPVFIDGRKVATLRGERIAEEFEGMVNAYVERRYGNSDGNAA</sequence>
<dbReference type="eggNOG" id="COG0821">
    <property type="taxonomic scope" value="Bacteria"/>
</dbReference>
<proteinExistence type="inferred from homology"/>
<keyword evidence="4 7" id="KW-0408">Iron</keyword>
<comment type="cofactor">
    <cofactor evidence="7">
        <name>[4Fe-4S] cluster</name>
        <dbReference type="ChEBI" id="CHEBI:49883"/>
    </cofactor>
    <text evidence="7">Binds 1 [4Fe-4S] cluster.</text>
</comment>
<comment type="caution">
    <text evidence="10">The sequence shown here is derived from an EMBL/GenBank/DDBJ whole genome shotgun (WGS) entry which is preliminary data.</text>
</comment>
<gene>
    <name evidence="7 10" type="primary">ispG</name>
    <name evidence="10" type="ORF">CAGGBEG34_280034</name>
</gene>
<dbReference type="Proteomes" id="UP000054051">
    <property type="component" value="Unassembled WGS sequence"/>
</dbReference>
<evidence type="ECO:0000313" key="11">
    <source>
        <dbReference type="Proteomes" id="UP000054051"/>
    </source>
</evidence>
<keyword evidence="11" id="KW-1185">Reference proteome</keyword>
<dbReference type="PANTHER" id="PTHR30454">
    <property type="entry name" value="4-HYDROXY-3-METHYLBUT-2-EN-1-YL DIPHOSPHATE SYNTHASE"/>
    <property type="match status" value="1"/>
</dbReference>
<name>G2JA90_9BURK</name>
<keyword evidence="1 7" id="KW-0004">4Fe-4S</keyword>
<keyword evidence="2 7" id="KW-0479">Metal-binding</keyword>
<evidence type="ECO:0000256" key="5">
    <source>
        <dbReference type="ARBA" id="ARBA00023014"/>
    </source>
</evidence>